<dbReference type="InParanoid" id="D6RQ24"/>
<dbReference type="VEuPathDB" id="FungiDB:CC1G_15345"/>
<dbReference type="GeneID" id="9378568"/>
<dbReference type="AlphaFoldDB" id="D6RQ24"/>
<dbReference type="KEGG" id="cci:CC1G_15345"/>
<dbReference type="RefSeq" id="XP_002910438.1">
    <property type="nucleotide sequence ID" value="XM_002910392.1"/>
</dbReference>
<evidence type="ECO:0000313" key="2">
    <source>
        <dbReference type="Proteomes" id="UP000001861"/>
    </source>
</evidence>
<name>D6RQ24_COPC7</name>
<proteinExistence type="predicted"/>
<accession>D6RQ24</accession>
<dbReference type="EMBL" id="AACS02000010">
    <property type="protein sequence ID" value="EFI26944.1"/>
    <property type="molecule type" value="Genomic_DNA"/>
</dbReference>
<keyword evidence="2" id="KW-1185">Reference proteome</keyword>
<organism evidence="1 2">
    <name type="scientific">Coprinopsis cinerea (strain Okayama-7 / 130 / ATCC MYA-4618 / FGSC 9003)</name>
    <name type="common">Inky cap fungus</name>
    <name type="synonym">Hormographiella aspergillata</name>
    <dbReference type="NCBI Taxonomy" id="240176"/>
    <lineage>
        <taxon>Eukaryota</taxon>
        <taxon>Fungi</taxon>
        <taxon>Dikarya</taxon>
        <taxon>Basidiomycota</taxon>
        <taxon>Agaricomycotina</taxon>
        <taxon>Agaricomycetes</taxon>
        <taxon>Agaricomycetidae</taxon>
        <taxon>Agaricales</taxon>
        <taxon>Agaricineae</taxon>
        <taxon>Psathyrellaceae</taxon>
        <taxon>Coprinopsis</taxon>
    </lineage>
</organism>
<evidence type="ECO:0000313" key="1">
    <source>
        <dbReference type="EMBL" id="EFI26944.1"/>
    </source>
</evidence>
<sequence>MAKVGGSAPPIMSMRQARLRPFSVLVDNVRTASRRRIVDEFETSISHVSSGELHSVRELEFDRGLIIVIGASRKIQG</sequence>
<dbReference type="HOGENOM" id="CLU_2637970_0_0_1"/>
<dbReference type="Proteomes" id="UP000001861">
    <property type="component" value="Unassembled WGS sequence"/>
</dbReference>
<gene>
    <name evidence="1" type="ORF">CC1G_15345</name>
</gene>
<reference evidence="1 2" key="1">
    <citation type="journal article" date="2010" name="Proc. Natl. Acad. Sci. U.S.A.">
        <title>Insights into evolution of multicellular fungi from the assembled chromosomes of the mushroom Coprinopsis cinerea (Coprinus cinereus).</title>
        <authorList>
            <person name="Stajich J.E."/>
            <person name="Wilke S.K."/>
            <person name="Ahren D."/>
            <person name="Au C.H."/>
            <person name="Birren B.W."/>
            <person name="Borodovsky M."/>
            <person name="Burns C."/>
            <person name="Canback B."/>
            <person name="Casselton L.A."/>
            <person name="Cheng C.K."/>
            <person name="Deng J."/>
            <person name="Dietrich F.S."/>
            <person name="Fargo D.C."/>
            <person name="Farman M.L."/>
            <person name="Gathman A.C."/>
            <person name="Goldberg J."/>
            <person name="Guigo R."/>
            <person name="Hoegger P.J."/>
            <person name="Hooker J.B."/>
            <person name="Huggins A."/>
            <person name="James T.Y."/>
            <person name="Kamada T."/>
            <person name="Kilaru S."/>
            <person name="Kodira C."/>
            <person name="Kues U."/>
            <person name="Kupfer D."/>
            <person name="Kwan H.S."/>
            <person name="Lomsadze A."/>
            <person name="Li W."/>
            <person name="Lilly W.W."/>
            <person name="Ma L.J."/>
            <person name="Mackey A.J."/>
            <person name="Manning G."/>
            <person name="Martin F."/>
            <person name="Muraguchi H."/>
            <person name="Natvig D.O."/>
            <person name="Palmerini H."/>
            <person name="Ramesh M.A."/>
            <person name="Rehmeyer C.J."/>
            <person name="Roe B.A."/>
            <person name="Shenoy N."/>
            <person name="Stanke M."/>
            <person name="Ter-Hovhannisyan V."/>
            <person name="Tunlid A."/>
            <person name="Velagapudi R."/>
            <person name="Vision T.J."/>
            <person name="Zeng Q."/>
            <person name="Zolan M.E."/>
            <person name="Pukkila P.J."/>
        </authorList>
    </citation>
    <scope>NUCLEOTIDE SEQUENCE [LARGE SCALE GENOMIC DNA]</scope>
    <source>
        <strain evidence="2">Okayama-7 / 130 / ATCC MYA-4618 / FGSC 9003</strain>
    </source>
</reference>
<comment type="caution">
    <text evidence="1">The sequence shown here is derived from an EMBL/GenBank/DDBJ whole genome shotgun (WGS) entry which is preliminary data.</text>
</comment>
<protein>
    <submittedName>
        <fullName evidence="1">Uncharacterized protein</fullName>
    </submittedName>
</protein>